<sequence length="127" mass="13693">MPGQGDPPMPQPLQGIAIEDEPPHVEQVHEHPPQRPRHVRRSVRLDRATQALLDGLVADSWRQGRQLDRMGDLMMWAVGQLVNQSRAAGIEPPPLPPPRHYPDDPVQGEGGAGQGDVGACQGDDGAG</sequence>
<evidence type="ECO:0000313" key="2">
    <source>
        <dbReference type="Proteomes" id="UP001056120"/>
    </source>
</evidence>
<reference evidence="1 2" key="2">
    <citation type="journal article" date="2022" name="Mol. Ecol. Resour.">
        <title>The genomes of chicory, endive, great burdock and yacon provide insights into Asteraceae paleo-polyploidization history and plant inulin production.</title>
        <authorList>
            <person name="Fan W."/>
            <person name="Wang S."/>
            <person name="Wang H."/>
            <person name="Wang A."/>
            <person name="Jiang F."/>
            <person name="Liu H."/>
            <person name="Zhao H."/>
            <person name="Xu D."/>
            <person name="Zhang Y."/>
        </authorList>
    </citation>
    <scope>NUCLEOTIDE SEQUENCE [LARGE SCALE GENOMIC DNA]</scope>
    <source>
        <strain evidence="2">cv. Yunnan</strain>
        <tissue evidence="1">Leaves</tissue>
    </source>
</reference>
<dbReference type="EMBL" id="CM042030">
    <property type="protein sequence ID" value="KAI3787629.1"/>
    <property type="molecule type" value="Genomic_DNA"/>
</dbReference>
<gene>
    <name evidence="1" type="ORF">L1987_42232</name>
</gene>
<keyword evidence="2" id="KW-1185">Reference proteome</keyword>
<dbReference type="Proteomes" id="UP001056120">
    <property type="component" value="Linkage Group LG13"/>
</dbReference>
<reference evidence="2" key="1">
    <citation type="journal article" date="2022" name="Mol. Ecol. Resour.">
        <title>The genomes of chicory, endive, great burdock and yacon provide insights into Asteraceae palaeo-polyploidization history and plant inulin production.</title>
        <authorList>
            <person name="Fan W."/>
            <person name="Wang S."/>
            <person name="Wang H."/>
            <person name="Wang A."/>
            <person name="Jiang F."/>
            <person name="Liu H."/>
            <person name="Zhao H."/>
            <person name="Xu D."/>
            <person name="Zhang Y."/>
        </authorList>
    </citation>
    <scope>NUCLEOTIDE SEQUENCE [LARGE SCALE GENOMIC DNA]</scope>
    <source>
        <strain evidence="2">cv. Yunnan</strain>
    </source>
</reference>
<accession>A0ACB9GVI4</accession>
<proteinExistence type="predicted"/>
<name>A0ACB9GVI4_9ASTR</name>
<comment type="caution">
    <text evidence="1">The sequence shown here is derived from an EMBL/GenBank/DDBJ whole genome shotgun (WGS) entry which is preliminary data.</text>
</comment>
<evidence type="ECO:0000313" key="1">
    <source>
        <dbReference type="EMBL" id="KAI3787629.1"/>
    </source>
</evidence>
<protein>
    <submittedName>
        <fullName evidence="1">Uncharacterized protein</fullName>
    </submittedName>
</protein>
<organism evidence="1 2">
    <name type="scientific">Smallanthus sonchifolius</name>
    <dbReference type="NCBI Taxonomy" id="185202"/>
    <lineage>
        <taxon>Eukaryota</taxon>
        <taxon>Viridiplantae</taxon>
        <taxon>Streptophyta</taxon>
        <taxon>Embryophyta</taxon>
        <taxon>Tracheophyta</taxon>
        <taxon>Spermatophyta</taxon>
        <taxon>Magnoliopsida</taxon>
        <taxon>eudicotyledons</taxon>
        <taxon>Gunneridae</taxon>
        <taxon>Pentapetalae</taxon>
        <taxon>asterids</taxon>
        <taxon>campanulids</taxon>
        <taxon>Asterales</taxon>
        <taxon>Asteraceae</taxon>
        <taxon>Asteroideae</taxon>
        <taxon>Heliantheae alliance</taxon>
        <taxon>Millerieae</taxon>
        <taxon>Smallanthus</taxon>
    </lineage>
</organism>